<sequence length="158" mass="17990">MPASPLFFPIVILVLLFLSNPLPILAVFTTRAAKKKPPKPRNVFSRLLPLIILLTVVTVIGTILYLTWLTVCALSADARSRLDENNIKLHRNGVDVSVEGLSYEKYRDLTQKFVVNAWNTSETKGYRSRLWGPKDKKDKKDKKEKKGEKRRSLTPQSI</sequence>
<evidence type="ECO:0000313" key="3">
    <source>
        <dbReference type="EMBL" id="KAK6335359.1"/>
    </source>
</evidence>
<evidence type="ECO:0000256" key="2">
    <source>
        <dbReference type="SAM" id="Phobius"/>
    </source>
</evidence>
<name>A0AAV9U3D2_9PEZI</name>
<dbReference type="PANTHER" id="PTHR42077:SF1">
    <property type="entry name" value="YALI0F30239P"/>
    <property type="match status" value="1"/>
</dbReference>
<dbReference type="EMBL" id="JAVHNQ010000012">
    <property type="protein sequence ID" value="KAK6335359.1"/>
    <property type="molecule type" value="Genomic_DNA"/>
</dbReference>
<accession>A0AAV9U3D2</accession>
<dbReference type="Proteomes" id="UP001375240">
    <property type="component" value="Unassembled WGS sequence"/>
</dbReference>
<comment type="caution">
    <text evidence="3">The sequence shown here is derived from an EMBL/GenBank/DDBJ whole genome shotgun (WGS) entry which is preliminary data.</text>
</comment>
<evidence type="ECO:0000256" key="1">
    <source>
        <dbReference type="SAM" id="MobiDB-lite"/>
    </source>
</evidence>
<organism evidence="3 4">
    <name type="scientific">Orbilia brochopaga</name>
    <dbReference type="NCBI Taxonomy" id="3140254"/>
    <lineage>
        <taxon>Eukaryota</taxon>
        <taxon>Fungi</taxon>
        <taxon>Dikarya</taxon>
        <taxon>Ascomycota</taxon>
        <taxon>Pezizomycotina</taxon>
        <taxon>Orbiliomycetes</taxon>
        <taxon>Orbiliales</taxon>
        <taxon>Orbiliaceae</taxon>
        <taxon>Orbilia</taxon>
    </lineage>
</organism>
<keyword evidence="4" id="KW-1185">Reference proteome</keyword>
<keyword evidence="2" id="KW-0472">Membrane</keyword>
<dbReference type="PANTHER" id="PTHR42077">
    <property type="entry name" value="YALI0F30239P"/>
    <property type="match status" value="1"/>
</dbReference>
<keyword evidence="2" id="KW-0812">Transmembrane</keyword>
<feature type="transmembrane region" description="Helical" evidence="2">
    <location>
        <begin position="48"/>
        <end position="71"/>
    </location>
</feature>
<feature type="transmembrane region" description="Helical" evidence="2">
    <location>
        <begin position="6"/>
        <end position="28"/>
    </location>
</feature>
<evidence type="ECO:0000313" key="4">
    <source>
        <dbReference type="Proteomes" id="UP001375240"/>
    </source>
</evidence>
<gene>
    <name evidence="3" type="ORF">TWF696_002139</name>
</gene>
<keyword evidence="2" id="KW-1133">Transmembrane helix</keyword>
<feature type="region of interest" description="Disordered" evidence="1">
    <location>
        <begin position="126"/>
        <end position="158"/>
    </location>
</feature>
<reference evidence="3 4" key="1">
    <citation type="submission" date="2019-10" db="EMBL/GenBank/DDBJ databases">
        <authorList>
            <person name="Palmer J.M."/>
        </authorList>
    </citation>
    <scope>NUCLEOTIDE SEQUENCE [LARGE SCALE GENOMIC DNA]</scope>
    <source>
        <strain evidence="3 4">TWF696</strain>
    </source>
</reference>
<dbReference type="AlphaFoldDB" id="A0AAV9U3D2"/>
<proteinExistence type="predicted"/>
<protein>
    <submittedName>
        <fullName evidence="3">Uncharacterized protein</fullName>
    </submittedName>
</protein>